<evidence type="ECO:0000313" key="21">
    <source>
        <dbReference type="Proteomes" id="UP001232245"/>
    </source>
</evidence>
<dbReference type="InterPro" id="IPR036388">
    <property type="entry name" value="WH-like_DNA-bd_sf"/>
</dbReference>
<dbReference type="CDD" id="cd17920">
    <property type="entry name" value="DEXHc_RecQ"/>
    <property type="match status" value="1"/>
</dbReference>
<dbReference type="PANTHER" id="PTHR13710">
    <property type="entry name" value="DNA HELICASE RECQ FAMILY MEMBER"/>
    <property type="match status" value="1"/>
</dbReference>
<keyword evidence="6" id="KW-0227">DNA damage</keyword>
<evidence type="ECO:0000256" key="7">
    <source>
        <dbReference type="ARBA" id="ARBA00022801"/>
    </source>
</evidence>
<dbReference type="NCBIfam" id="TIGR00614">
    <property type="entry name" value="recQ_fam"/>
    <property type="match status" value="1"/>
</dbReference>
<evidence type="ECO:0000256" key="10">
    <source>
        <dbReference type="ARBA" id="ARBA00022840"/>
    </source>
</evidence>
<dbReference type="InterPro" id="IPR044876">
    <property type="entry name" value="HRDC_dom_sf"/>
</dbReference>
<dbReference type="InterPro" id="IPR011545">
    <property type="entry name" value="DEAD/DEAH_box_helicase_dom"/>
</dbReference>
<evidence type="ECO:0000256" key="8">
    <source>
        <dbReference type="ARBA" id="ARBA00022806"/>
    </source>
</evidence>
<dbReference type="SMART" id="SM00956">
    <property type="entry name" value="RQC"/>
    <property type="match status" value="1"/>
</dbReference>
<dbReference type="Pfam" id="PF00570">
    <property type="entry name" value="HRDC"/>
    <property type="match status" value="1"/>
</dbReference>
<dbReference type="Pfam" id="PF16124">
    <property type="entry name" value="RecQ_Zn_bind"/>
    <property type="match status" value="1"/>
</dbReference>
<evidence type="ECO:0000256" key="3">
    <source>
        <dbReference type="ARBA" id="ARBA00005446"/>
    </source>
</evidence>
<dbReference type="PROSITE" id="PS51194">
    <property type="entry name" value="HELICASE_CTER"/>
    <property type="match status" value="1"/>
</dbReference>
<dbReference type="InterPro" id="IPR010997">
    <property type="entry name" value="HRDC-like_sf"/>
</dbReference>
<dbReference type="PANTHER" id="PTHR13710:SF105">
    <property type="entry name" value="ATP-DEPENDENT DNA HELICASE Q1"/>
    <property type="match status" value="1"/>
</dbReference>
<feature type="domain" description="Helicase ATP-binding" evidence="18">
    <location>
        <begin position="28"/>
        <end position="197"/>
    </location>
</feature>
<evidence type="ECO:0000256" key="2">
    <source>
        <dbReference type="ARBA" id="ARBA00001947"/>
    </source>
</evidence>
<dbReference type="SMART" id="SM00487">
    <property type="entry name" value="DEXDc"/>
    <property type="match status" value="1"/>
</dbReference>
<dbReference type="EMBL" id="JAUSTZ010000007">
    <property type="protein sequence ID" value="MDQ0227011.1"/>
    <property type="molecule type" value="Genomic_DNA"/>
</dbReference>
<evidence type="ECO:0000259" key="19">
    <source>
        <dbReference type="PROSITE" id="PS51194"/>
    </source>
</evidence>
<dbReference type="SUPFAM" id="SSF52540">
    <property type="entry name" value="P-loop containing nucleoside triphosphate hydrolases"/>
    <property type="match status" value="1"/>
</dbReference>
<dbReference type="CDD" id="cd18794">
    <property type="entry name" value="SF2_C_RecQ"/>
    <property type="match status" value="1"/>
</dbReference>
<evidence type="ECO:0000256" key="5">
    <source>
        <dbReference type="ARBA" id="ARBA00022741"/>
    </source>
</evidence>
<dbReference type="PROSITE" id="PS51192">
    <property type="entry name" value="HELICASE_ATP_BIND_1"/>
    <property type="match status" value="1"/>
</dbReference>
<evidence type="ECO:0000256" key="4">
    <source>
        <dbReference type="ARBA" id="ARBA00022723"/>
    </source>
</evidence>
<dbReference type="InterPro" id="IPR002121">
    <property type="entry name" value="HRDC_dom"/>
</dbReference>
<dbReference type="GO" id="GO:0016787">
    <property type="term" value="F:hydrolase activity"/>
    <property type="evidence" value="ECO:0007669"/>
    <property type="project" value="UniProtKB-KW"/>
</dbReference>
<evidence type="ECO:0000259" key="17">
    <source>
        <dbReference type="PROSITE" id="PS50967"/>
    </source>
</evidence>
<dbReference type="InterPro" id="IPR001650">
    <property type="entry name" value="Helicase_C-like"/>
</dbReference>
<evidence type="ECO:0000256" key="12">
    <source>
        <dbReference type="ARBA" id="ARBA00023172"/>
    </source>
</evidence>
<keyword evidence="11" id="KW-0238">DNA-binding</keyword>
<dbReference type="Gene3D" id="1.10.10.10">
    <property type="entry name" value="Winged helix-like DNA-binding domain superfamily/Winged helix DNA-binding domain"/>
    <property type="match status" value="1"/>
</dbReference>
<keyword evidence="8 20" id="KW-0347">Helicase</keyword>
<feature type="domain" description="HRDC" evidence="17">
    <location>
        <begin position="516"/>
        <end position="596"/>
    </location>
</feature>
<evidence type="ECO:0000256" key="9">
    <source>
        <dbReference type="ARBA" id="ARBA00022833"/>
    </source>
</evidence>
<keyword evidence="10" id="KW-0067">ATP-binding</keyword>
<dbReference type="SUPFAM" id="SSF47819">
    <property type="entry name" value="HRDC-like"/>
    <property type="match status" value="1"/>
</dbReference>
<evidence type="ECO:0000256" key="15">
    <source>
        <dbReference type="ARBA" id="ARBA00034617"/>
    </source>
</evidence>
<evidence type="ECO:0000256" key="16">
    <source>
        <dbReference type="NCBIfam" id="TIGR01389"/>
    </source>
</evidence>
<protein>
    <recommendedName>
        <fullName evidence="16">DNA helicase RecQ</fullName>
        <ecNumber evidence="16">5.6.2.4</ecNumber>
    </recommendedName>
</protein>
<evidence type="ECO:0000259" key="18">
    <source>
        <dbReference type="PROSITE" id="PS51192"/>
    </source>
</evidence>
<evidence type="ECO:0000256" key="6">
    <source>
        <dbReference type="ARBA" id="ARBA00022763"/>
    </source>
</evidence>
<evidence type="ECO:0000313" key="20">
    <source>
        <dbReference type="EMBL" id="MDQ0227011.1"/>
    </source>
</evidence>
<dbReference type="SMART" id="SM00490">
    <property type="entry name" value="HELICc"/>
    <property type="match status" value="1"/>
</dbReference>
<dbReference type="Pfam" id="PF00271">
    <property type="entry name" value="Helicase_C"/>
    <property type="match status" value="1"/>
</dbReference>
<dbReference type="SUPFAM" id="SSF46785">
    <property type="entry name" value="Winged helix' DNA-binding domain"/>
    <property type="match status" value="1"/>
</dbReference>
<comment type="cofactor">
    <cofactor evidence="1">
        <name>Mg(2+)</name>
        <dbReference type="ChEBI" id="CHEBI:18420"/>
    </cofactor>
</comment>
<dbReference type="Pfam" id="PF09382">
    <property type="entry name" value="RQC"/>
    <property type="match status" value="1"/>
</dbReference>
<accession>A0ABT9Z421</accession>
<keyword evidence="5" id="KW-0547">Nucleotide-binding</keyword>
<evidence type="ECO:0000256" key="14">
    <source>
        <dbReference type="ARBA" id="ARBA00023235"/>
    </source>
</evidence>
<keyword evidence="13" id="KW-0234">DNA repair</keyword>
<dbReference type="Gene3D" id="1.10.150.80">
    <property type="entry name" value="HRDC domain"/>
    <property type="match status" value="1"/>
</dbReference>
<comment type="cofactor">
    <cofactor evidence="2">
        <name>Zn(2+)</name>
        <dbReference type="ChEBI" id="CHEBI:29105"/>
    </cofactor>
</comment>
<keyword evidence="12" id="KW-0233">DNA recombination</keyword>
<dbReference type="InterPro" id="IPR027417">
    <property type="entry name" value="P-loop_NTPase"/>
</dbReference>
<dbReference type="InterPro" id="IPR029491">
    <property type="entry name" value="Helicase_HTH"/>
</dbReference>
<comment type="similarity">
    <text evidence="3">Belongs to the helicase family. RecQ subfamily.</text>
</comment>
<dbReference type="GO" id="GO:0003678">
    <property type="term" value="F:DNA helicase activity"/>
    <property type="evidence" value="ECO:0007669"/>
    <property type="project" value="UniProtKB-EC"/>
</dbReference>
<evidence type="ECO:0000256" key="13">
    <source>
        <dbReference type="ARBA" id="ARBA00023204"/>
    </source>
</evidence>
<dbReference type="InterPro" id="IPR036390">
    <property type="entry name" value="WH_DNA-bd_sf"/>
</dbReference>
<evidence type="ECO:0000256" key="11">
    <source>
        <dbReference type="ARBA" id="ARBA00023125"/>
    </source>
</evidence>
<evidence type="ECO:0000256" key="1">
    <source>
        <dbReference type="ARBA" id="ARBA00001946"/>
    </source>
</evidence>
<dbReference type="NCBIfam" id="TIGR01389">
    <property type="entry name" value="recQ"/>
    <property type="match status" value="1"/>
</dbReference>
<comment type="catalytic activity">
    <reaction evidence="15">
        <text>Couples ATP hydrolysis with the unwinding of duplex DNA by translocating in the 3'-5' direction.</text>
        <dbReference type="EC" id="5.6.2.4"/>
    </reaction>
</comment>
<organism evidence="20 21">
    <name type="scientific">Metabacillus niabensis</name>
    <dbReference type="NCBI Taxonomy" id="324854"/>
    <lineage>
        <taxon>Bacteria</taxon>
        <taxon>Bacillati</taxon>
        <taxon>Bacillota</taxon>
        <taxon>Bacilli</taxon>
        <taxon>Bacillales</taxon>
        <taxon>Bacillaceae</taxon>
        <taxon>Metabacillus</taxon>
    </lineage>
</organism>
<dbReference type="Pfam" id="PF00270">
    <property type="entry name" value="DEAD"/>
    <property type="match status" value="1"/>
</dbReference>
<dbReference type="SMART" id="SM00341">
    <property type="entry name" value="HRDC"/>
    <property type="match status" value="1"/>
</dbReference>
<dbReference type="Pfam" id="PF14493">
    <property type="entry name" value="HTH_40"/>
    <property type="match status" value="1"/>
</dbReference>
<reference evidence="20 21" key="1">
    <citation type="submission" date="2023-07" db="EMBL/GenBank/DDBJ databases">
        <title>Genomic Encyclopedia of Type Strains, Phase IV (KMG-IV): sequencing the most valuable type-strain genomes for metagenomic binning, comparative biology and taxonomic classification.</title>
        <authorList>
            <person name="Goeker M."/>
        </authorList>
    </citation>
    <scope>NUCLEOTIDE SEQUENCE [LARGE SCALE GENOMIC DNA]</scope>
    <source>
        <strain evidence="20 21">DSM 17723</strain>
    </source>
</reference>
<keyword evidence="21" id="KW-1185">Reference proteome</keyword>
<keyword evidence="14" id="KW-0413">Isomerase</keyword>
<dbReference type="Proteomes" id="UP001232245">
    <property type="component" value="Unassembled WGS sequence"/>
</dbReference>
<sequence>MNMLQKAKEQLKEYFGYSSFRKGQESIIENVLKGKDTLAIMPTGGGKSICYQIPALLMDGVTIVISPLISLMKDQVDALETVGIPSTYINSSLTINQLNERLEDIRNGIYKIVYIAPERLESASFCSLILDLHVSMVAVDEAHCISQWGHDFRPSYRRINTMILDFQQKPIVIALTATATKEVTNDICQLLDIDSDNTFVTGFRRDNLLFNVIKGENKRDFITKYIKTNEDQAGIIYAATRREVDELYQFLTKNGVRAGKYHAGLSEKERTKQQDQFLYDEIDVMVATNAFGMGINKSNVRYVIHHNLPKNIEAYYQEAGRAGRDGEISECTILFAGQDIQLQKYLIEQTTLSDEKKILEYQKLQQMVDLCHTERCIQTYIVEYFGEETPESDCGKCMNCRDTREKIDVTDEALMVFSCIKRMDERFGKTLVAQVLKGSKNKRISQFGFEKLSTYSLMKHKTEKQIVEFLDFLIAEGYLSLSNAQYPILELTNKARKVIIEKQHVFKKEQAKIQAIEANDALFDVLKQVRRNLASQLSVPPYIIFSDSSLKDMSQKCPTTNEEFLEVKGVAKTKLERYGEAFLHAIRAFLQQDTVSELKEIDTVVKQTIQNIDTEKTASHVLSYQLFTEGSTVSEISKARGLTEITIQNHIIRSITEGHPIEWEKIMTAEQETMIIEKIYELGTELLKPLKEALPPEISYFQIKATICKMNLESTTITK</sequence>
<keyword evidence="9" id="KW-0862">Zinc</keyword>
<dbReference type="PROSITE" id="PS50967">
    <property type="entry name" value="HRDC"/>
    <property type="match status" value="1"/>
</dbReference>
<gene>
    <name evidence="20" type="ORF">J2S02_003356</name>
</gene>
<dbReference type="InterPro" id="IPR006293">
    <property type="entry name" value="DNA_helicase_ATP-dep_RecQ_bac"/>
</dbReference>
<proteinExistence type="inferred from homology"/>
<name>A0ABT9Z421_9BACI</name>
<dbReference type="InterPro" id="IPR018982">
    <property type="entry name" value="RQC_domain"/>
</dbReference>
<dbReference type="InterPro" id="IPR032284">
    <property type="entry name" value="RecQ_Zn-bd"/>
</dbReference>
<keyword evidence="7 20" id="KW-0378">Hydrolase</keyword>
<dbReference type="InterPro" id="IPR014001">
    <property type="entry name" value="Helicase_ATP-bd"/>
</dbReference>
<comment type="caution">
    <text evidence="20">The sequence shown here is derived from an EMBL/GenBank/DDBJ whole genome shotgun (WGS) entry which is preliminary data.</text>
</comment>
<keyword evidence="4" id="KW-0479">Metal-binding</keyword>
<dbReference type="InterPro" id="IPR004589">
    <property type="entry name" value="DNA_helicase_ATP-dep_RecQ"/>
</dbReference>
<feature type="domain" description="Helicase C-terminal" evidence="19">
    <location>
        <begin position="220"/>
        <end position="365"/>
    </location>
</feature>
<dbReference type="Gene3D" id="3.40.50.300">
    <property type="entry name" value="P-loop containing nucleotide triphosphate hydrolases"/>
    <property type="match status" value="2"/>
</dbReference>
<dbReference type="EC" id="5.6.2.4" evidence="16"/>